<dbReference type="GO" id="GO:0030154">
    <property type="term" value="P:cell differentiation"/>
    <property type="evidence" value="ECO:0007669"/>
    <property type="project" value="TreeGrafter"/>
</dbReference>
<proteinExistence type="predicted"/>
<dbReference type="GO" id="GO:0000981">
    <property type="term" value="F:DNA-binding transcription factor activity, RNA polymerase II-specific"/>
    <property type="evidence" value="ECO:0007669"/>
    <property type="project" value="TreeGrafter"/>
</dbReference>
<evidence type="ECO:0000313" key="14">
    <source>
        <dbReference type="Proteomes" id="UP000008068"/>
    </source>
</evidence>
<evidence type="ECO:0000256" key="2">
    <source>
        <dbReference type="ARBA" id="ARBA00022490"/>
    </source>
</evidence>
<dbReference type="InterPro" id="IPR050211">
    <property type="entry name" value="FOX_domain-containing"/>
</dbReference>
<dbReference type="SUPFAM" id="SSF46785">
    <property type="entry name" value="Winged helix' DNA-binding domain"/>
    <property type="match status" value="1"/>
</dbReference>
<dbReference type="GO" id="GO:0005737">
    <property type="term" value="C:cytoplasm"/>
    <property type="evidence" value="ECO:0007669"/>
    <property type="project" value="UniProtKB-SubCell"/>
</dbReference>
<dbReference type="PROSITE" id="PS50039">
    <property type="entry name" value="FORK_HEAD_3"/>
    <property type="match status" value="1"/>
</dbReference>
<dbReference type="OrthoDB" id="5830876at2759"/>
<dbReference type="InterPro" id="IPR001766">
    <property type="entry name" value="Fork_head_dom"/>
</dbReference>
<evidence type="ECO:0000259" key="12">
    <source>
        <dbReference type="PROSITE" id="PS50039"/>
    </source>
</evidence>
<feature type="compositionally biased region" description="Polar residues" evidence="11">
    <location>
        <begin position="311"/>
        <end position="326"/>
    </location>
</feature>
<dbReference type="STRING" id="135651.G0MZH2"/>
<dbReference type="GO" id="GO:0005634">
    <property type="term" value="C:nucleus"/>
    <property type="evidence" value="ECO:0007669"/>
    <property type="project" value="UniProtKB-SubCell"/>
</dbReference>
<keyword evidence="4 10" id="KW-0238">DNA-binding</keyword>
<protein>
    <recommendedName>
        <fullName evidence="8">Forkhead box protein pes-1</fullName>
    </recommendedName>
    <alternativeName>
        <fullName evidence="9">Pattern expression site 1</fullName>
    </alternativeName>
</protein>
<gene>
    <name evidence="13" type="primary">Cbn-fkh-8</name>
    <name evidence="13" type="ORF">CAEBREN_06026</name>
</gene>
<keyword evidence="14" id="KW-1185">Reference proteome</keyword>
<feature type="domain" description="Fork-head" evidence="12">
    <location>
        <begin position="104"/>
        <end position="199"/>
    </location>
</feature>
<comment type="function">
    <text evidence="7">Transcription factor. Plays a role in embryogenesis and later development, perhaps acting redundantly with forkhead protein fkh-2.</text>
</comment>
<dbReference type="PROSITE" id="PS00657">
    <property type="entry name" value="FORK_HEAD_1"/>
    <property type="match status" value="1"/>
</dbReference>
<evidence type="ECO:0000256" key="10">
    <source>
        <dbReference type="PROSITE-ProRule" id="PRU00089"/>
    </source>
</evidence>
<dbReference type="InParanoid" id="G0MZH2"/>
<evidence type="ECO:0000256" key="1">
    <source>
        <dbReference type="ARBA" id="ARBA00004496"/>
    </source>
</evidence>
<dbReference type="EMBL" id="GL379822">
    <property type="protein sequence ID" value="EGT48337.1"/>
    <property type="molecule type" value="Genomic_DNA"/>
</dbReference>
<comment type="subcellular location">
    <subcellularLocation>
        <location evidence="1">Cytoplasm</location>
    </subcellularLocation>
    <subcellularLocation>
        <location evidence="10">Nucleus</location>
    </subcellularLocation>
</comment>
<evidence type="ECO:0000256" key="3">
    <source>
        <dbReference type="ARBA" id="ARBA00023015"/>
    </source>
</evidence>
<dbReference type="PRINTS" id="PR00053">
    <property type="entry name" value="FORKHEAD"/>
</dbReference>
<reference evidence="14" key="1">
    <citation type="submission" date="2011-07" db="EMBL/GenBank/DDBJ databases">
        <authorList>
            <consortium name="Caenorhabditis brenneri Sequencing and Analysis Consortium"/>
            <person name="Wilson R.K."/>
        </authorList>
    </citation>
    <scope>NUCLEOTIDE SEQUENCE [LARGE SCALE GENOMIC DNA]</scope>
    <source>
        <strain evidence="14">PB2801</strain>
    </source>
</reference>
<name>G0MZH2_CAEBE</name>
<sequence>MTELNSSLCQLNWLIAKGGLGPEPETEMSMIPEVQCPPEIQCLPEIPMIYYGNAPVPNTYQPIAPIPVPTSPCVNISETERLNIVYKLGDTTVTRRKKFDGGDKPPYSYSQLIRFAIEDSTDKRCTLADIYSYITKNFEFYRCNRNSSWKNSIRHNLSLNKQFNRIERADGDRRGWWICVDPPAKKPRILKGEPVRVNPIYEQMYKMRAQDMSMTTPSRGDPLLSEINGEDNELTEQEIKELNLFESYDLNSSFRDVYNQIFEKPSSPNQRQQAARIDWLKISLETAGIDCNSEQELQDVDTEKMKNAAYNQFNGGYDSNVSTPRTESSRHSSSDSSLSNAMLPVMHNDSDDEYDWDRLM</sequence>
<evidence type="ECO:0000313" key="13">
    <source>
        <dbReference type="EMBL" id="EGT48337.1"/>
    </source>
</evidence>
<dbReference type="GO" id="GO:0000978">
    <property type="term" value="F:RNA polymerase II cis-regulatory region sequence-specific DNA binding"/>
    <property type="evidence" value="ECO:0007669"/>
    <property type="project" value="TreeGrafter"/>
</dbReference>
<keyword evidence="2" id="KW-0963">Cytoplasm</keyword>
<dbReference type="Gene3D" id="1.10.10.10">
    <property type="entry name" value="Winged helix-like DNA-binding domain superfamily/Winged helix DNA-binding domain"/>
    <property type="match status" value="1"/>
</dbReference>
<feature type="compositionally biased region" description="Acidic residues" evidence="11">
    <location>
        <begin position="350"/>
        <end position="360"/>
    </location>
</feature>
<evidence type="ECO:0000256" key="8">
    <source>
        <dbReference type="ARBA" id="ARBA00071285"/>
    </source>
</evidence>
<keyword evidence="5" id="KW-0804">Transcription</keyword>
<feature type="DNA-binding region" description="Fork-head" evidence="10">
    <location>
        <begin position="104"/>
        <end position="199"/>
    </location>
</feature>
<evidence type="ECO:0000256" key="5">
    <source>
        <dbReference type="ARBA" id="ARBA00023163"/>
    </source>
</evidence>
<dbReference type="Proteomes" id="UP000008068">
    <property type="component" value="Unassembled WGS sequence"/>
</dbReference>
<dbReference type="CDD" id="cd00059">
    <property type="entry name" value="FH_FOX"/>
    <property type="match status" value="1"/>
</dbReference>
<dbReference type="AlphaFoldDB" id="G0MZH2"/>
<evidence type="ECO:0000256" key="6">
    <source>
        <dbReference type="ARBA" id="ARBA00023242"/>
    </source>
</evidence>
<organism evidence="14">
    <name type="scientific">Caenorhabditis brenneri</name>
    <name type="common">Nematode worm</name>
    <dbReference type="NCBI Taxonomy" id="135651"/>
    <lineage>
        <taxon>Eukaryota</taxon>
        <taxon>Metazoa</taxon>
        <taxon>Ecdysozoa</taxon>
        <taxon>Nematoda</taxon>
        <taxon>Chromadorea</taxon>
        <taxon>Rhabditida</taxon>
        <taxon>Rhabditina</taxon>
        <taxon>Rhabditomorpha</taxon>
        <taxon>Rhabditoidea</taxon>
        <taxon>Rhabditidae</taxon>
        <taxon>Peloderinae</taxon>
        <taxon>Caenorhabditis</taxon>
    </lineage>
</organism>
<dbReference type="InterPro" id="IPR036390">
    <property type="entry name" value="WH_DNA-bd_sf"/>
</dbReference>
<dbReference type="FunFam" id="1.10.10.10:FF:000946">
    <property type="entry name" value="ForKHead transcription factor family"/>
    <property type="match status" value="1"/>
</dbReference>
<dbReference type="HOGENOM" id="CLU_765584_0_0_1"/>
<evidence type="ECO:0000256" key="4">
    <source>
        <dbReference type="ARBA" id="ARBA00023125"/>
    </source>
</evidence>
<dbReference type="InterPro" id="IPR018122">
    <property type="entry name" value="TF_fork_head_CS_1"/>
</dbReference>
<evidence type="ECO:0000256" key="7">
    <source>
        <dbReference type="ARBA" id="ARBA00056779"/>
    </source>
</evidence>
<keyword evidence="6 10" id="KW-0539">Nucleus</keyword>
<accession>G0MZH2</accession>
<feature type="region of interest" description="Disordered" evidence="11">
    <location>
        <begin position="311"/>
        <end position="360"/>
    </location>
</feature>
<dbReference type="InterPro" id="IPR036388">
    <property type="entry name" value="WH-like_DNA-bd_sf"/>
</dbReference>
<keyword evidence="3" id="KW-0805">Transcription regulation</keyword>
<dbReference type="Pfam" id="PF00250">
    <property type="entry name" value="Forkhead"/>
    <property type="match status" value="1"/>
</dbReference>
<dbReference type="OMA" id="SLCQLNW"/>
<dbReference type="PROSITE" id="PS00658">
    <property type="entry name" value="FORK_HEAD_2"/>
    <property type="match status" value="1"/>
</dbReference>
<dbReference type="GO" id="GO:0009653">
    <property type="term" value="P:anatomical structure morphogenesis"/>
    <property type="evidence" value="ECO:0007669"/>
    <property type="project" value="TreeGrafter"/>
</dbReference>
<dbReference type="SMART" id="SM00339">
    <property type="entry name" value="FH"/>
    <property type="match status" value="1"/>
</dbReference>
<dbReference type="PANTHER" id="PTHR11829:SF341">
    <property type="entry name" value="FORK-HEAD DOMAIN-CONTAINING PROTEIN"/>
    <property type="match status" value="1"/>
</dbReference>
<dbReference type="InterPro" id="IPR030456">
    <property type="entry name" value="TF_fork_head_CS_2"/>
</dbReference>
<evidence type="ECO:0000256" key="9">
    <source>
        <dbReference type="ARBA" id="ARBA00077003"/>
    </source>
</evidence>
<dbReference type="PANTHER" id="PTHR11829">
    <property type="entry name" value="FORKHEAD BOX PROTEIN"/>
    <property type="match status" value="1"/>
</dbReference>
<evidence type="ECO:0000256" key="11">
    <source>
        <dbReference type="SAM" id="MobiDB-lite"/>
    </source>
</evidence>
<dbReference type="eggNOG" id="KOG2294">
    <property type="taxonomic scope" value="Eukaryota"/>
</dbReference>